<gene>
    <name evidence="3" type="ORF">VHEMI08239</name>
</gene>
<dbReference type="InterPro" id="IPR012132">
    <property type="entry name" value="GMC_OxRdtase"/>
</dbReference>
<accession>A0A0A1TN40</accession>
<keyword evidence="4" id="KW-1185">Reference proteome</keyword>
<dbReference type="OrthoDB" id="269227at2759"/>
<evidence type="ECO:0000256" key="1">
    <source>
        <dbReference type="ARBA" id="ARBA00010790"/>
    </source>
</evidence>
<dbReference type="InterPro" id="IPR007867">
    <property type="entry name" value="GMC_OxRtase_C"/>
</dbReference>
<reference evidence="3 4" key="1">
    <citation type="journal article" date="2015" name="Genome Announc.">
        <title>Draft Genome Sequence and Gene Annotation of the Entomopathogenic Fungus Verticillium hemipterigenum.</title>
        <authorList>
            <person name="Horn F."/>
            <person name="Habel A."/>
            <person name="Scharf D.H."/>
            <person name="Dworschak J."/>
            <person name="Brakhage A.A."/>
            <person name="Guthke R."/>
            <person name="Hertweck C."/>
            <person name="Linde J."/>
        </authorList>
    </citation>
    <scope>NUCLEOTIDE SEQUENCE [LARGE SCALE GENOMIC DNA]</scope>
</reference>
<evidence type="ECO:0000259" key="2">
    <source>
        <dbReference type="Pfam" id="PF05199"/>
    </source>
</evidence>
<sequence length="184" mass="20228">MFLAQANIHQDSSSFVGSQLHAENFISLGFSQSHPFSRGATHITLADATALPSIDPRYLSHPANLQVMALHLQQLEQFRHSQHLAPFFKSGGKRNHPNALHIAEVDKAKEYILDTATTTYHSCGTAAMLPKEKGGVVDDRLKVYGTSNMRVIDASIFPLIPRGNIMSSVYAVAERAADMIKSDR</sequence>
<dbReference type="PANTHER" id="PTHR11552:SF210">
    <property type="entry name" value="GLUCOSE-METHANOL-CHOLINE OXIDOREDUCTASE N-TERMINAL DOMAIN-CONTAINING PROTEIN-RELATED"/>
    <property type="match status" value="1"/>
</dbReference>
<feature type="domain" description="Glucose-methanol-choline oxidoreductase C-terminal" evidence="2">
    <location>
        <begin position="35"/>
        <end position="173"/>
    </location>
</feature>
<dbReference type="InterPro" id="IPR036188">
    <property type="entry name" value="FAD/NAD-bd_sf"/>
</dbReference>
<organism evidence="3 4">
    <name type="scientific">[Torrubiella] hemipterigena</name>
    <dbReference type="NCBI Taxonomy" id="1531966"/>
    <lineage>
        <taxon>Eukaryota</taxon>
        <taxon>Fungi</taxon>
        <taxon>Dikarya</taxon>
        <taxon>Ascomycota</taxon>
        <taxon>Pezizomycotina</taxon>
        <taxon>Sordariomycetes</taxon>
        <taxon>Hypocreomycetidae</taxon>
        <taxon>Hypocreales</taxon>
        <taxon>Clavicipitaceae</taxon>
        <taxon>Clavicipitaceae incertae sedis</taxon>
        <taxon>'Torrubiella' clade</taxon>
    </lineage>
</organism>
<comment type="similarity">
    <text evidence="1">Belongs to the GMC oxidoreductase family.</text>
</comment>
<dbReference type="Gene3D" id="3.50.50.60">
    <property type="entry name" value="FAD/NAD(P)-binding domain"/>
    <property type="match status" value="1"/>
</dbReference>
<name>A0A0A1TN40_9HYPO</name>
<dbReference type="Gene3D" id="3.30.560.10">
    <property type="entry name" value="Glucose Oxidase, domain 3"/>
    <property type="match status" value="1"/>
</dbReference>
<evidence type="ECO:0000313" key="4">
    <source>
        <dbReference type="Proteomes" id="UP000039046"/>
    </source>
</evidence>
<dbReference type="Pfam" id="PF05199">
    <property type="entry name" value="GMC_oxred_C"/>
    <property type="match status" value="1"/>
</dbReference>
<dbReference type="AlphaFoldDB" id="A0A0A1TN40"/>
<dbReference type="GO" id="GO:0016614">
    <property type="term" value="F:oxidoreductase activity, acting on CH-OH group of donors"/>
    <property type="evidence" value="ECO:0007669"/>
    <property type="project" value="InterPro"/>
</dbReference>
<dbReference type="GO" id="GO:0050660">
    <property type="term" value="F:flavin adenine dinucleotide binding"/>
    <property type="evidence" value="ECO:0007669"/>
    <property type="project" value="InterPro"/>
</dbReference>
<dbReference type="Proteomes" id="UP000039046">
    <property type="component" value="Unassembled WGS sequence"/>
</dbReference>
<evidence type="ECO:0000313" key="3">
    <source>
        <dbReference type="EMBL" id="CEJ92598.1"/>
    </source>
</evidence>
<dbReference type="EMBL" id="CDHN01000004">
    <property type="protein sequence ID" value="CEJ92598.1"/>
    <property type="molecule type" value="Genomic_DNA"/>
</dbReference>
<dbReference type="HOGENOM" id="CLU_002865_2_2_1"/>
<proteinExistence type="inferred from homology"/>
<dbReference type="STRING" id="1531966.A0A0A1TN40"/>
<dbReference type="SUPFAM" id="SSF54373">
    <property type="entry name" value="FAD-linked reductases, C-terminal domain"/>
    <property type="match status" value="1"/>
</dbReference>
<dbReference type="SUPFAM" id="SSF51905">
    <property type="entry name" value="FAD/NAD(P)-binding domain"/>
    <property type="match status" value="1"/>
</dbReference>
<protein>
    <recommendedName>
        <fullName evidence="2">Glucose-methanol-choline oxidoreductase C-terminal domain-containing protein</fullName>
    </recommendedName>
</protein>
<dbReference type="PANTHER" id="PTHR11552">
    <property type="entry name" value="GLUCOSE-METHANOL-CHOLINE GMC OXIDOREDUCTASE"/>
    <property type="match status" value="1"/>
</dbReference>